<gene>
    <name evidence="6" type="ORF">AKJ09_11074</name>
</gene>
<feature type="domain" description="HTH lysR-type" evidence="5">
    <location>
        <begin position="1"/>
        <end position="61"/>
    </location>
</feature>
<dbReference type="PATRIC" id="fig|1391654.3.peg.11234"/>
<dbReference type="GO" id="GO:0006351">
    <property type="term" value="P:DNA-templated transcription"/>
    <property type="evidence" value="ECO:0007669"/>
    <property type="project" value="TreeGrafter"/>
</dbReference>
<dbReference type="EMBL" id="CP012333">
    <property type="protein sequence ID" value="AKV04411.1"/>
    <property type="molecule type" value="Genomic_DNA"/>
</dbReference>
<name>A0A0K1QF59_9BACT</name>
<keyword evidence="4" id="KW-0804">Transcription</keyword>
<comment type="similarity">
    <text evidence="1">Belongs to the LysR transcriptional regulatory family.</text>
</comment>
<keyword evidence="3" id="KW-0238">DNA-binding</keyword>
<reference evidence="6 7" key="1">
    <citation type="submission" date="2015-08" db="EMBL/GenBank/DDBJ databases">
        <authorList>
            <person name="Babu N.S."/>
            <person name="Beckwith C.J."/>
            <person name="Beseler K.G."/>
            <person name="Brison A."/>
            <person name="Carone J.V."/>
            <person name="Caskin T.P."/>
            <person name="Diamond M."/>
            <person name="Durham M.E."/>
            <person name="Foxe J.M."/>
            <person name="Go M."/>
            <person name="Henderson B.A."/>
            <person name="Jones I.B."/>
            <person name="McGettigan J.A."/>
            <person name="Micheletti S.J."/>
            <person name="Nasrallah M.E."/>
            <person name="Ortiz D."/>
            <person name="Piller C.R."/>
            <person name="Privatt S.R."/>
            <person name="Schneider S.L."/>
            <person name="Sharp S."/>
            <person name="Smith T.C."/>
            <person name="Stanton J.D."/>
            <person name="Ullery H.E."/>
            <person name="Wilson R.J."/>
            <person name="Serrano M.G."/>
            <person name="Buck G."/>
            <person name="Lee V."/>
            <person name="Wang Y."/>
            <person name="Carvalho R."/>
            <person name="Voegtly L."/>
            <person name="Shi R."/>
            <person name="Duckworth R."/>
            <person name="Johnson A."/>
            <person name="Loviza R."/>
            <person name="Walstead R."/>
            <person name="Shah Z."/>
            <person name="Kiflezghi M."/>
            <person name="Wade K."/>
            <person name="Ball S.L."/>
            <person name="Bradley K.W."/>
            <person name="Asai D.J."/>
            <person name="Bowman C.A."/>
            <person name="Russell D.A."/>
            <person name="Pope W.H."/>
            <person name="Jacobs-Sera D."/>
            <person name="Hendrix R.W."/>
            <person name="Hatfull G.F."/>
        </authorList>
    </citation>
    <scope>NUCLEOTIDE SEQUENCE [LARGE SCALE GENOMIC DNA]</scope>
    <source>
        <strain evidence="6 7">DSM 27648</strain>
    </source>
</reference>
<dbReference type="Gene3D" id="1.10.10.10">
    <property type="entry name" value="Winged helix-like DNA-binding domain superfamily/Winged helix DNA-binding domain"/>
    <property type="match status" value="1"/>
</dbReference>
<dbReference type="InterPro" id="IPR000847">
    <property type="entry name" value="LysR_HTH_N"/>
</dbReference>
<dbReference type="PROSITE" id="PS50931">
    <property type="entry name" value="HTH_LYSR"/>
    <property type="match status" value="1"/>
</dbReference>
<evidence type="ECO:0000313" key="6">
    <source>
        <dbReference type="EMBL" id="AKV04411.1"/>
    </source>
</evidence>
<dbReference type="KEGG" id="llu:AKJ09_11074"/>
<keyword evidence="7" id="KW-1185">Reference proteome</keyword>
<dbReference type="Pfam" id="PF03466">
    <property type="entry name" value="LysR_substrate"/>
    <property type="match status" value="1"/>
</dbReference>
<dbReference type="SUPFAM" id="SSF53850">
    <property type="entry name" value="Periplasmic binding protein-like II"/>
    <property type="match status" value="1"/>
</dbReference>
<organism evidence="6 7">
    <name type="scientific">Labilithrix luteola</name>
    <dbReference type="NCBI Taxonomy" id="1391654"/>
    <lineage>
        <taxon>Bacteria</taxon>
        <taxon>Pseudomonadati</taxon>
        <taxon>Myxococcota</taxon>
        <taxon>Polyangia</taxon>
        <taxon>Polyangiales</taxon>
        <taxon>Labilitrichaceae</taxon>
        <taxon>Labilithrix</taxon>
    </lineage>
</organism>
<evidence type="ECO:0000256" key="3">
    <source>
        <dbReference type="ARBA" id="ARBA00023125"/>
    </source>
</evidence>
<dbReference type="STRING" id="1391654.AKJ09_11074"/>
<evidence type="ECO:0000256" key="1">
    <source>
        <dbReference type="ARBA" id="ARBA00009437"/>
    </source>
</evidence>
<accession>A0A0K1QF59</accession>
<keyword evidence="2" id="KW-0805">Transcription regulation</keyword>
<dbReference type="Pfam" id="PF00126">
    <property type="entry name" value="HTH_1"/>
    <property type="match status" value="1"/>
</dbReference>
<dbReference type="FunFam" id="1.10.10.10:FF:000001">
    <property type="entry name" value="LysR family transcriptional regulator"/>
    <property type="match status" value="1"/>
</dbReference>
<dbReference type="CDD" id="cd08422">
    <property type="entry name" value="PBP2_CrgA_like"/>
    <property type="match status" value="1"/>
</dbReference>
<sequence length="310" mass="34492">MKISDLGPLLTFAKVVELKSFRAAAEALGAPRSTVSHKVAQLEDRLGIRLIERTTRTLRLTEAGSAYHRQIAPALEALEDADRAVVDLHTAPRGVLRITAPAEFGQLAVGEVVAEYMRRHPSVDVHVELTDRVVDLVEEGFDLALRRGPLENSTLVARKLGRPGHMRVYASRDYLRRRGEPRHPEDLAHHDCLVMTSLRQPVIWKFRQGRKRIAVEVRPHAGVNSFTLLCELAVAGHGVARLPEFLGERALPAGTLRTVLDAFVEPPYEWHAVYPSARHVSPKVRALIQVFSELSAAAHWGQTKKRRGAS</sequence>
<protein>
    <submittedName>
        <fullName evidence="6">Transcriptional regulator, LysR family</fullName>
    </submittedName>
</protein>
<evidence type="ECO:0000259" key="5">
    <source>
        <dbReference type="PROSITE" id="PS50931"/>
    </source>
</evidence>
<dbReference type="GO" id="GO:0043565">
    <property type="term" value="F:sequence-specific DNA binding"/>
    <property type="evidence" value="ECO:0007669"/>
    <property type="project" value="TreeGrafter"/>
</dbReference>
<dbReference type="AlphaFoldDB" id="A0A0K1QF59"/>
<dbReference type="InterPro" id="IPR058163">
    <property type="entry name" value="LysR-type_TF_proteobact-type"/>
</dbReference>
<dbReference type="GO" id="GO:0003700">
    <property type="term" value="F:DNA-binding transcription factor activity"/>
    <property type="evidence" value="ECO:0007669"/>
    <property type="project" value="InterPro"/>
</dbReference>
<dbReference type="Gene3D" id="3.40.190.290">
    <property type="match status" value="1"/>
</dbReference>
<dbReference type="PANTHER" id="PTHR30537">
    <property type="entry name" value="HTH-TYPE TRANSCRIPTIONAL REGULATOR"/>
    <property type="match status" value="1"/>
</dbReference>
<evidence type="ECO:0000256" key="4">
    <source>
        <dbReference type="ARBA" id="ARBA00023163"/>
    </source>
</evidence>
<dbReference type="Proteomes" id="UP000064967">
    <property type="component" value="Chromosome"/>
</dbReference>
<dbReference type="InterPro" id="IPR036390">
    <property type="entry name" value="WH_DNA-bd_sf"/>
</dbReference>
<evidence type="ECO:0000313" key="7">
    <source>
        <dbReference type="Proteomes" id="UP000064967"/>
    </source>
</evidence>
<proteinExistence type="inferred from homology"/>
<dbReference type="PANTHER" id="PTHR30537:SF68">
    <property type="entry name" value="TRANSCRIPTIONAL REGULATOR-RELATED"/>
    <property type="match status" value="1"/>
</dbReference>
<dbReference type="RefSeq" id="WP_169928655.1">
    <property type="nucleotide sequence ID" value="NZ_CP012333.1"/>
</dbReference>
<dbReference type="SUPFAM" id="SSF46785">
    <property type="entry name" value="Winged helix' DNA-binding domain"/>
    <property type="match status" value="1"/>
</dbReference>
<dbReference type="InterPro" id="IPR036388">
    <property type="entry name" value="WH-like_DNA-bd_sf"/>
</dbReference>
<dbReference type="InterPro" id="IPR005119">
    <property type="entry name" value="LysR_subst-bd"/>
</dbReference>
<evidence type="ECO:0000256" key="2">
    <source>
        <dbReference type="ARBA" id="ARBA00023015"/>
    </source>
</evidence>